<dbReference type="Pfam" id="PF01266">
    <property type="entry name" value="DAO"/>
    <property type="match status" value="1"/>
</dbReference>
<accession>A0A239PZK2</accession>
<dbReference type="InterPro" id="IPR006076">
    <property type="entry name" value="FAD-dep_OxRdtase"/>
</dbReference>
<organism evidence="18 19">
    <name type="scientific">Paracoccus seriniphilus</name>
    <dbReference type="NCBI Taxonomy" id="184748"/>
    <lineage>
        <taxon>Bacteria</taxon>
        <taxon>Pseudomonadati</taxon>
        <taxon>Pseudomonadota</taxon>
        <taxon>Alphaproteobacteria</taxon>
        <taxon>Rhodobacterales</taxon>
        <taxon>Paracoccaceae</taxon>
        <taxon>Paracoccus</taxon>
    </lineage>
</organism>
<evidence type="ECO:0000256" key="6">
    <source>
        <dbReference type="ARBA" id="ARBA00022643"/>
    </source>
</evidence>
<dbReference type="EMBL" id="FZQB01000012">
    <property type="protein sequence ID" value="SNT75600.1"/>
    <property type="molecule type" value="Genomic_DNA"/>
</dbReference>
<dbReference type="AlphaFoldDB" id="A0A239PZK2"/>
<dbReference type="SUPFAM" id="SSF54373">
    <property type="entry name" value="FAD-linked reductases, C-terminal domain"/>
    <property type="match status" value="1"/>
</dbReference>
<evidence type="ECO:0000256" key="12">
    <source>
        <dbReference type="ARBA" id="ARBA00044150"/>
    </source>
</evidence>
<keyword evidence="6" id="KW-0288">FMN</keyword>
<dbReference type="GO" id="GO:0046653">
    <property type="term" value="P:tetrahydrofolate metabolic process"/>
    <property type="evidence" value="ECO:0007669"/>
    <property type="project" value="InterPro"/>
</dbReference>
<evidence type="ECO:0000256" key="5">
    <source>
        <dbReference type="ARBA" id="ARBA00022630"/>
    </source>
</evidence>
<protein>
    <recommendedName>
        <fullName evidence="12">Sarcosine oxidase subunit beta</fullName>
        <ecNumber evidence="11">1.5.3.24</ecNumber>
    </recommendedName>
    <alternativeName>
        <fullName evidence="13">Sarcosine oxidase (5,10-methylenetetrahydrofolate-forming) subunit beta</fullName>
    </alternativeName>
    <alternativeName>
        <fullName evidence="14">Tetrameric sarcosine oxidase subunit beta</fullName>
    </alternativeName>
</protein>
<evidence type="ECO:0000256" key="14">
    <source>
        <dbReference type="ARBA" id="ARBA00044295"/>
    </source>
</evidence>
<dbReference type="PANTHER" id="PTHR13847">
    <property type="entry name" value="SARCOSINE DEHYDROGENASE-RELATED"/>
    <property type="match status" value="1"/>
</dbReference>
<evidence type="ECO:0000256" key="2">
    <source>
        <dbReference type="ARBA" id="ARBA00001974"/>
    </source>
</evidence>
<gene>
    <name evidence="18" type="ORF">SAMN05444959_11221</name>
</gene>
<keyword evidence="8" id="KW-0274">FAD</keyword>
<dbReference type="InterPro" id="IPR001763">
    <property type="entry name" value="Rhodanese-like_dom"/>
</dbReference>
<comment type="catalytic activity">
    <reaction evidence="16">
        <text>sarcosine + (6S)-5,6,7,8-tetrahydrofolate + O2 = (6R)-5,10-methylene-5,6,7,8-tetrahydrofolate + glycine + H2O2</text>
        <dbReference type="Rhea" id="RHEA:70455"/>
        <dbReference type="ChEBI" id="CHEBI:15379"/>
        <dbReference type="ChEBI" id="CHEBI:15636"/>
        <dbReference type="ChEBI" id="CHEBI:16240"/>
        <dbReference type="ChEBI" id="CHEBI:57305"/>
        <dbReference type="ChEBI" id="CHEBI:57433"/>
        <dbReference type="ChEBI" id="CHEBI:57453"/>
        <dbReference type="EC" id="1.5.3.24"/>
    </reaction>
</comment>
<keyword evidence="9" id="KW-0560">Oxidoreductase</keyword>
<dbReference type="NCBIfam" id="TIGR01373">
    <property type="entry name" value="soxB"/>
    <property type="match status" value="1"/>
</dbReference>
<evidence type="ECO:0000256" key="15">
    <source>
        <dbReference type="ARBA" id="ARBA00047316"/>
    </source>
</evidence>
<name>A0A239PZK2_9RHOB</name>
<evidence type="ECO:0000256" key="11">
    <source>
        <dbReference type="ARBA" id="ARBA00044044"/>
    </source>
</evidence>
<dbReference type="RefSeq" id="WP_089345129.1">
    <property type="nucleotide sequence ID" value="NZ_CP067130.1"/>
</dbReference>
<evidence type="ECO:0000259" key="17">
    <source>
        <dbReference type="PROSITE" id="PS50206"/>
    </source>
</evidence>
<evidence type="ECO:0000256" key="4">
    <source>
        <dbReference type="ARBA" id="ARBA00022490"/>
    </source>
</evidence>
<comment type="cofactor">
    <cofactor evidence="1">
        <name>FMN</name>
        <dbReference type="ChEBI" id="CHEBI:58210"/>
    </cofactor>
</comment>
<comment type="cofactor">
    <cofactor evidence="2">
        <name>FAD</name>
        <dbReference type="ChEBI" id="CHEBI:57692"/>
    </cofactor>
</comment>
<evidence type="ECO:0000256" key="13">
    <source>
        <dbReference type="ARBA" id="ARBA00044216"/>
    </source>
</evidence>
<comment type="catalytic activity">
    <reaction evidence="15">
        <text>sarcosine + O2 + H2O = formaldehyde + glycine + H2O2</text>
        <dbReference type="Rhea" id="RHEA:13313"/>
        <dbReference type="ChEBI" id="CHEBI:15377"/>
        <dbReference type="ChEBI" id="CHEBI:15379"/>
        <dbReference type="ChEBI" id="CHEBI:16240"/>
        <dbReference type="ChEBI" id="CHEBI:16842"/>
        <dbReference type="ChEBI" id="CHEBI:57305"/>
        <dbReference type="ChEBI" id="CHEBI:57433"/>
    </reaction>
</comment>
<dbReference type="PANTHER" id="PTHR13847:SF287">
    <property type="entry name" value="FAD-DEPENDENT OXIDOREDUCTASE DOMAIN-CONTAINING PROTEIN 1"/>
    <property type="match status" value="1"/>
</dbReference>
<dbReference type="Gene3D" id="3.50.50.60">
    <property type="entry name" value="FAD/NAD(P)-binding domain"/>
    <property type="match status" value="1"/>
</dbReference>
<evidence type="ECO:0000313" key="19">
    <source>
        <dbReference type="Proteomes" id="UP000198307"/>
    </source>
</evidence>
<evidence type="ECO:0000313" key="18">
    <source>
        <dbReference type="EMBL" id="SNT75600.1"/>
    </source>
</evidence>
<dbReference type="PROSITE" id="PS50206">
    <property type="entry name" value="RHODANESE_3"/>
    <property type="match status" value="1"/>
</dbReference>
<comment type="similarity">
    <text evidence="10">Belongs to the SoxB family.</text>
</comment>
<evidence type="ECO:0000256" key="16">
    <source>
        <dbReference type="ARBA" id="ARBA00048917"/>
    </source>
</evidence>
<dbReference type="EC" id="1.5.3.24" evidence="11"/>
<reference evidence="18 19" key="1">
    <citation type="submission" date="2017-07" db="EMBL/GenBank/DDBJ databases">
        <authorList>
            <person name="Sun Z.S."/>
            <person name="Albrecht U."/>
            <person name="Echele G."/>
            <person name="Lee C.C."/>
        </authorList>
    </citation>
    <scope>NUCLEOTIDE SEQUENCE [LARGE SCALE GENOMIC DNA]</scope>
    <source>
        <strain evidence="18 19">DSM 14827</strain>
    </source>
</reference>
<evidence type="ECO:0000256" key="1">
    <source>
        <dbReference type="ARBA" id="ARBA00001917"/>
    </source>
</evidence>
<evidence type="ECO:0000256" key="9">
    <source>
        <dbReference type="ARBA" id="ARBA00023002"/>
    </source>
</evidence>
<dbReference type="InterPro" id="IPR036188">
    <property type="entry name" value="FAD/NAD-bd_sf"/>
</dbReference>
<dbReference type="InterPro" id="IPR006278">
    <property type="entry name" value="SoxB"/>
</dbReference>
<evidence type="ECO:0000256" key="8">
    <source>
        <dbReference type="ARBA" id="ARBA00022827"/>
    </source>
</evidence>
<evidence type="ECO:0000256" key="10">
    <source>
        <dbReference type="ARBA" id="ARBA00043973"/>
    </source>
</evidence>
<keyword evidence="7" id="KW-0547">Nucleotide-binding</keyword>
<dbReference type="OrthoDB" id="9815989at2"/>
<keyword evidence="5" id="KW-0285">Flavoprotein</keyword>
<comment type="subcellular location">
    <subcellularLocation>
        <location evidence="3">Cytoplasm</location>
    </subcellularLocation>
</comment>
<feature type="domain" description="Rhodanese" evidence="17">
    <location>
        <begin position="35"/>
        <end position="78"/>
    </location>
</feature>
<sequence>MNYNVFNLLWQGLSGHKGWQQAWRSPEPKPRYDAVIIGGGGHGLATAYYLAREYGMTNIALLEKGWLGGGNTGRNTTNVRSDYMFPESAAIYDMALRLYETLGKDLNYNIMLSQRGWLTLIEDQHQMEGARHKANWLQCNGVDGEIIGAAQVAQMMPGLQMKGRYPVRGAFLQKRGGTIRHDAVAWGYARAADRLGVDIIQNCEVQGFEQENGRITAINTSRGRIETDRVGVAVAGHSGVIAEKAGFRLPITSHCLQAMVSEPVRPFLDHVVISPGTGVYINQTQKGEMVMGGVLDLYHSYGQRGNFPTIEKVITSAVEMFPAFSQMRLMRHWAGIVDISPDSSPILGQTPVENMYINCGWGTGGFKAIPAGGYMLAHSIATGRPHELAAPFGLNRFRDNRLVDEGAAAGIAH</sequence>
<dbReference type="GO" id="GO:0005737">
    <property type="term" value="C:cytoplasm"/>
    <property type="evidence" value="ECO:0007669"/>
    <property type="project" value="UniProtKB-SubCell"/>
</dbReference>
<dbReference type="SUPFAM" id="SSF51905">
    <property type="entry name" value="FAD/NAD(P)-binding domain"/>
    <property type="match status" value="1"/>
</dbReference>
<keyword evidence="19" id="KW-1185">Reference proteome</keyword>
<keyword evidence="4" id="KW-0963">Cytoplasm</keyword>
<dbReference type="GO" id="GO:0000166">
    <property type="term" value="F:nucleotide binding"/>
    <property type="evidence" value="ECO:0007669"/>
    <property type="project" value="UniProtKB-KW"/>
</dbReference>
<dbReference type="Proteomes" id="UP000198307">
    <property type="component" value="Unassembled WGS sequence"/>
</dbReference>
<dbReference type="GO" id="GO:0008115">
    <property type="term" value="F:sarcosine oxidase activity"/>
    <property type="evidence" value="ECO:0007669"/>
    <property type="project" value="InterPro"/>
</dbReference>
<proteinExistence type="inferred from homology"/>
<evidence type="ECO:0000256" key="3">
    <source>
        <dbReference type="ARBA" id="ARBA00004496"/>
    </source>
</evidence>
<evidence type="ECO:0000256" key="7">
    <source>
        <dbReference type="ARBA" id="ARBA00022741"/>
    </source>
</evidence>
<dbReference type="Gene3D" id="3.30.9.10">
    <property type="entry name" value="D-Amino Acid Oxidase, subunit A, domain 2"/>
    <property type="match status" value="1"/>
</dbReference>